<evidence type="ECO:0000313" key="6">
    <source>
        <dbReference type="Proteomes" id="UP000834106"/>
    </source>
</evidence>
<dbReference type="EC" id="2.4.1.-" evidence="4"/>
<dbReference type="AlphaFoldDB" id="A0AAD1Z3Z9"/>
<dbReference type="PANTHER" id="PTHR48049">
    <property type="entry name" value="GLYCOSYLTRANSFERASE"/>
    <property type="match status" value="1"/>
</dbReference>
<accession>A0AAD1Z3Z9</accession>
<protein>
    <recommendedName>
        <fullName evidence="4">Glycosyltransferase</fullName>
        <ecNumber evidence="4">2.4.1.-</ecNumber>
    </recommendedName>
</protein>
<dbReference type="CDD" id="cd03784">
    <property type="entry name" value="GT1_Gtf-like"/>
    <property type="match status" value="1"/>
</dbReference>
<evidence type="ECO:0000256" key="3">
    <source>
        <dbReference type="RuleBase" id="RU003718"/>
    </source>
</evidence>
<dbReference type="Pfam" id="PF00201">
    <property type="entry name" value="UDPGT"/>
    <property type="match status" value="1"/>
</dbReference>
<evidence type="ECO:0000313" key="5">
    <source>
        <dbReference type="EMBL" id="CAI9762443.1"/>
    </source>
</evidence>
<sequence length="451" mass="50635">MADTSLTVFMYPWFAMGHLTPYLHIANKLAARGHKVFLVVPPKTLSNLEKSNVHPDLIKLLTLPLPHVEGLPPQVESSTEIPIQVQPFLRHAMDLTEPTIESLLQETKPHFIFFDLMHWVPNLSRRLGIKAIHFSVVSPASMGFLLSEGPLIESLMNGPSGFPPSIKLYKHVARLLQFLDSEQEVGSGLTMKQRLITSICESDAIGFKTCRETEGSYIEYIENNFKKPVLLAGPVIPKQPSSSLEEKWMKWLEKFRPKSVIYCAFGSEAILPMNQFQELVKGFELTGHPFLAALKPPFEAEAVEEALPEGFKERTQERGVVHGGWVQQQLILKHPSVGCFVTHCGYGSVWEGLVSECQLVLLPHVADQYVHARLLSADLKVGVEVEKGDDDGLFTKEGVHEAITAVMEVDSEIGKEVKRNHDKWRDFLLSKGLEDSYMDGFVENMRSLLDN</sequence>
<proteinExistence type="inferred from homology"/>
<dbReference type="InterPro" id="IPR002213">
    <property type="entry name" value="UDP_glucos_trans"/>
</dbReference>
<dbReference type="GO" id="GO:0035251">
    <property type="term" value="F:UDP-glucosyltransferase activity"/>
    <property type="evidence" value="ECO:0007669"/>
    <property type="project" value="InterPro"/>
</dbReference>
<dbReference type="PROSITE" id="PS00375">
    <property type="entry name" value="UDPGT"/>
    <property type="match status" value="1"/>
</dbReference>
<evidence type="ECO:0000256" key="1">
    <source>
        <dbReference type="ARBA" id="ARBA00009995"/>
    </source>
</evidence>
<keyword evidence="3" id="KW-0328">Glycosyltransferase</keyword>
<dbReference type="Gene3D" id="3.40.50.2000">
    <property type="entry name" value="Glycogen Phosphorylase B"/>
    <property type="match status" value="2"/>
</dbReference>
<dbReference type="SUPFAM" id="SSF53756">
    <property type="entry name" value="UDP-Glycosyltransferase/glycogen phosphorylase"/>
    <property type="match status" value="1"/>
</dbReference>
<reference evidence="5" key="1">
    <citation type="submission" date="2023-05" db="EMBL/GenBank/DDBJ databases">
        <authorList>
            <person name="Huff M."/>
        </authorList>
    </citation>
    <scope>NUCLEOTIDE SEQUENCE</scope>
</reference>
<evidence type="ECO:0000256" key="4">
    <source>
        <dbReference type="RuleBase" id="RU362057"/>
    </source>
</evidence>
<dbReference type="InterPro" id="IPR035595">
    <property type="entry name" value="UDP_glycos_trans_CS"/>
</dbReference>
<dbReference type="PANTHER" id="PTHR48049:SF34">
    <property type="entry name" value="UDP-GLYCOSYLTRANSFERASE 79B30-LIKE"/>
    <property type="match status" value="1"/>
</dbReference>
<dbReference type="InterPro" id="IPR050481">
    <property type="entry name" value="UDP-glycosyltransf_plant"/>
</dbReference>
<name>A0AAD1Z3Z9_9LAMI</name>
<dbReference type="EMBL" id="OU503040">
    <property type="protein sequence ID" value="CAI9762443.1"/>
    <property type="molecule type" value="Genomic_DNA"/>
</dbReference>
<dbReference type="Proteomes" id="UP000834106">
    <property type="component" value="Chromosome 5"/>
</dbReference>
<organism evidence="5 6">
    <name type="scientific">Fraxinus pennsylvanica</name>
    <dbReference type="NCBI Taxonomy" id="56036"/>
    <lineage>
        <taxon>Eukaryota</taxon>
        <taxon>Viridiplantae</taxon>
        <taxon>Streptophyta</taxon>
        <taxon>Embryophyta</taxon>
        <taxon>Tracheophyta</taxon>
        <taxon>Spermatophyta</taxon>
        <taxon>Magnoliopsida</taxon>
        <taxon>eudicotyledons</taxon>
        <taxon>Gunneridae</taxon>
        <taxon>Pentapetalae</taxon>
        <taxon>asterids</taxon>
        <taxon>lamiids</taxon>
        <taxon>Lamiales</taxon>
        <taxon>Oleaceae</taxon>
        <taxon>Oleeae</taxon>
        <taxon>Fraxinus</taxon>
    </lineage>
</organism>
<evidence type="ECO:0000256" key="2">
    <source>
        <dbReference type="ARBA" id="ARBA00022679"/>
    </source>
</evidence>
<gene>
    <name evidence="5" type="ORF">FPE_LOCUS9873</name>
</gene>
<dbReference type="FunFam" id="3.40.50.2000:FF:000037">
    <property type="entry name" value="Glycosyltransferase"/>
    <property type="match status" value="1"/>
</dbReference>
<keyword evidence="6" id="KW-1185">Reference proteome</keyword>
<comment type="similarity">
    <text evidence="1 3">Belongs to the UDP-glycosyltransferase family.</text>
</comment>
<keyword evidence="2 3" id="KW-0808">Transferase</keyword>